<evidence type="ECO:0000256" key="3">
    <source>
        <dbReference type="ARBA" id="ARBA00023157"/>
    </source>
</evidence>
<reference evidence="6" key="1">
    <citation type="submission" date="2020-07" db="EMBL/GenBank/DDBJ databases">
        <title>The High-quality genome of the commercially important snow crab, Chionoecetes opilio.</title>
        <authorList>
            <person name="Jeong J.-H."/>
            <person name="Ryu S."/>
        </authorList>
    </citation>
    <scope>NUCLEOTIDE SEQUENCE</scope>
    <source>
        <strain evidence="6">MADBK_172401_WGS</strain>
        <tissue evidence="6">Digestive gland</tissue>
    </source>
</reference>
<dbReference type="InterPro" id="IPR050653">
    <property type="entry name" value="Prot_Inhib_GrowthFact_Antg"/>
</dbReference>
<feature type="signal peptide" evidence="4">
    <location>
        <begin position="1"/>
        <end position="17"/>
    </location>
</feature>
<dbReference type="GO" id="GO:0005576">
    <property type="term" value="C:extracellular region"/>
    <property type="evidence" value="ECO:0007669"/>
    <property type="project" value="TreeGrafter"/>
</dbReference>
<dbReference type="EMBL" id="JACEEZ010023383">
    <property type="protein sequence ID" value="KAG0711366.1"/>
    <property type="molecule type" value="Genomic_DNA"/>
</dbReference>
<dbReference type="Proteomes" id="UP000770661">
    <property type="component" value="Unassembled WGS sequence"/>
</dbReference>
<dbReference type="PANTHER" id="PTHR10913">
    <property type="entry name" value="FOLLISTATIN-RELATED"/>
    <property type="match status" value="1"/>
</dbReference>
<dbReference type="OrthoDB" id="6356737at2759"/>
<dbReference type="Gene3D" id="3.30.60.30">
    <property type="match status" value="1"/>
</dbReference>
<dbReference type="PROSITE" id="PS51465">
    <property type="entry name" value="KAZAL_2"/>
    <property type="match status" value="1"/>
</dbReference>
<dbReference type="InterPro" id="IPR036058">
    <property type="entry name" value="Kazal_dom_sf"/>
</dbReference>
<dbReference type="PANTHER" id="PTHR10913:SF45">
    <property type="entry name" value="FOLLISTATIN, ISOFORM A-RELATED"/>
    <property type="match status" value="1"/>
</dbReference>
<evidence type="ECO:0000259" key="5">
    <source>
        <dbReference type="PROSITE" id="PS51465"/>
    </source>
</evidence>
<evidence type="ECO:0000256" key="4">
    <source>
        <dbReference type="SAM" id="SignalP"/>
    </source>
</evidence>
<proteinExistence type="predicted"/>
<dbReference type="Pfam" id="PF00050">
    <property type="entry name" value="Kazal_1"/>
    <property type="match status" value="1"/>
</dbReference>
<comment type="caution">
    <text evidence="6">The sequence shown here is derived from an EMBL/GenBank/DDBJ whole genome shotgun (WGS) entry which is preliminary data.</text>
</comment>
<keyword evidence="2" id="KW-0722">Serine protease inhibitor</keyword>
<feature type="chain" id="PRO_5035325017" evidence="4">
    <location>
        <begin position="18"/>
        <end position="76"/>
    </location>
</feature>
<evidence type="ECO:0000256" key="1">
    <source>
        <dbReference type="ARBA" id="ARBA00022690"/>
    </source>
</evidence>
<dbReference type="InterPro" id="IPR002350">
    <property type="entry name" value="Kazal_dom"/>
</dbReference>
<dbReference type="SUPFAM" id="SSF100895">
    <property type="entry name" value="Kazal-type serine protease inhibitors"/>
    <property type="match status" value="1"/>
</dbReference>
<keyword evidence="3" id="KW-1015">Disulfide bond</keyword>
<sequence>MRPSVLILVMMVMVVTAAPYDAPDCPRACYALYAPVCGSDGSTYGNDCNLSTERICNNKPGLYIVHQGECGKKQYF</sequence>
<evidence type="ECO:0000313" key="6">
    <source>
        <dbReference type="EMBL" id="KAG0711366.1"/>
    </source>
</evidence>
<gene>
    <name evidence="6" type="primary">SPINK4</name>
    <name evidence="6" type="ORF">GWK47_002332</name>
</gene>
<keyword evidence="7" id="KW-1185">Reference proteome</keyword>
<organism evidence="6 7">
    <name type="scientific">Chionoecetes opilio</name>
    <name type="common">Atlantic snow crab</name>
    <name type="synonym">Cancer opilio</name>
    <dbReference type="NCBI Taxonomy" id="41210"/>
    <lineage>
        <taxon>Eukaryota</taxon>
        <taxon>Metazoa</taxon>
        <taxon>Ecdysozoa</taxon>
        <taxon>Arthropoda</taxon>
        <taxon>Crustacea</taxon>
        <taxon>Multicrustacea</taxon>
        <taxon>Malacostraca</taxon>
        <taxon>Eumalacostraca</taxon>
        <taxon>Eucarida</taxon>
        <taxon>Decapoda</taxon>
        <taxon>Pleocyemata</taxon>
        <taxon>Brachyura</taxon>
        <taxon>Eubrachyura</taxon>
        <taxon>Majoidea</taxon>
        <taxon>Majidae</taxon>
        <taxon>Chionoecetes</taxon>
    </lineage>
</organism>
<protein>
    <submittedName>
        <fullName evidence="6">Serine protease inhibitor Kazal-type 4</fullName>
    </submittedName>
</protein>
<feature type="domain" description="Kazal-like" evidence="5">
    <location>
        <begin position="19"/>
        <end position="72"/>
    </location>
</feature>
<name>A0A8J4XP02_CHIOP</name>
<evidence type="ECO:0000313" key="7">
    <source>
        <dbReference type="Proteomes" id="UP000770661"/>
    </source>
</evidence>
<keyword evidence="4" id="KW-0732">Signal</keyword>
<evidence type="ECO:0000256" key="2">
    <source>
        <dbReference type="ARBA" id="ARBA00022900"/>
    </source>
</evidence>
<keyword evidence="1" id="KW-0646">Protease inhibitor</keyword>
<accession>A0A8J4XP02</accession>
<dbReference type="SMART" id="SM00280">
    <property type="entry name" value="KAZAL"/>
    <property type="match status" value="1"/>
</dbReference>
<dbReference type="AlphaFoldDB" id="A0A8J4XP02"/>